<dbReference type="Pfam" id="PF00196">
    <property type="entry name" value="GerE"/>
    <property type="match status" value="1"/>
</dbReference>
<feature type="domain" description="HTH luxR-type" evidence="4">
    <location>
        <begin position="1"/>
        <end position="64"/>
    </location>
</feature>
<dbReference type="RefSeq" id="WP_145340047.1">
    <property type="nucleotide sequence ID" value="NZ_SMLY01000055.1"/>
</dbReference>
<dbReference type="InterPro" id="IPR016032">
    <property type="entry name" value="Sig_transdc_resp-reg_C-effctor"/>
</dbReference>
<dbReference type="PRINTS" id="PR00038">
    <property type="entry name" value="HTHLUXR"/>
</dbReference>
<dbReference type="GO" id="GO:0006355">
    <property type="term" value="P:regulation of DNA-templated transcription"/>
    <property type="evidence" value="ECO:0007669"/>
    <property type="project" value="InterPro"/>
</dbReference>
<dbReference type="PROSITE" id="PS50043">
    <property type="entry name" value="HTH_LUXR_2"/>
    <property type="match status" value="1"/>
</dbReference>
<gene>
    <name evidence="5" type="ORF">JM93_00041</name>
</gene>
<dbReference type="AlphaFoldDB" id="A0A562TG22"/>
<dbReference type="SMART" id="SM00421">
    <property type="entry name" value="HTH_LUXR"/>
    <property type="match status" value="1"/>
</dbReference>
<dbReference type="PANTHER" id="PTHR44688:SF16">
    <property type="entry name" value="DNA-BINDING TRANSCRIPTIONAL ACTIVATOR DEVR_DOSR"/>
    <property type="match status" value="1"/>
</dbReference>
<dbReference type="EMBL" id="VLLF01000001">
    <property type="protein sequence ID" value="TWI92499.1"/>
    <property type="molecule type" value="Genomic_DNA"/>
</dbReference>
<evidence type="ECO:0000256" key="3">
    <source>
        <dbReference type="ARBA" id="ARBA00023163"/>
    </source>
</evidence>
<evidence type="ECO:0000313" key="5">
    <source>
        <dbReference type="EMBL" id="TWI92499.1"/>
    </source>
</evidence>
<dbReference type="SUPFAM" id="SSF46894">
    <property type="entry name" value="C-terminal effector domain of the bipartite response regulators"/>
    <property type="match status" value="1"/>
</dbReference>
<dbReference type="Proteomes" id="UP000320593">
    <property type="component" value="Unassembled WGS sequence"/>
</dbReference>
<name>A0A562TG22_9HYPH</name>
<evidence type="ECO:0000256" key="1">
    <source>
        <dbReference type="ARBA" id="ARBA00023015"/>
    </source>
</evidence>
<accession>A0A562TG22</accession>
<dbReference type="SUPFAM" id="SSF55781">
    <property type="entry name" value="GAF domain-like"/>
    <property type="match status" value="1"/>
</dbReference>
<evidence type="ECO:0000259" key="4">
    <source>
        <dbReference type="PROSITE" id="PS50043"/>
    </source>
</evidence>
<evidence type="ECO:0000256" key="2">
    <source>
        <dbReference type="ARBA" id="ARBA00023125"/>
    </source>
</evidence>
<evidence type="ECO:0000313" key="6">
    <source>
        <dbReference type="Proteomes" id="UP000320593"/>
    </source>
</evidence>
<dbReference type="Pfam" id="PF01590">
    <property type="entry name" value="GAF"/>
    <property type="match status" value="1"/>
</dbReference>
<dbReference type="InterPro" id="IPR003018">
    <property type="entry name" value="GAF"/>
</dbReference>
<proteinExistence type="predicted"/>
<protein>
    <submittedName>
        <fullName evidence="5">LuxR family GAF modulated transcriptional regulator</fullName>
    </submittedName>
</protein>
<keyword evidence="2" id="KW-0238">DNA-binding</keyword>
<keyword evidence="3" id="KW-0804">Transcription</keyword>
<dbReference type="Gene3D" id="1.10.10.10">
    <property type="entry name" value="Winged helix-like DNA-binding domain superfamily/Winged helix DNA-binding domain"/>
    <property type="match status" value="1"/>
</dbReference>
<dbReference type="InterPro" id="IPR029016">
    <property type="entry name" value="GAF-like_dom_sf"/>
</dbReference>
<dbReference type="OrthoDB" id="54411at2"/>
<keyword evidence="1" id="KW-0805">Transcription regulation</keyword>
<dbReference type="PANTHER" id="PTHR44688">
    <property type="entry name" value="DNA-BINDING TRANSCRIPTIONAL ACTIVATOR DEVR_DOSR"/>
    <property type="match status" value="1"/>
</dbReference>
<dbReference type="InterPro" id="IPR036388">
    <property type="entry name" value="WH-like_DNA-bd_sf"/>
</dbReference>
<keyword evidence="6" id="KW-1185">Reference proteome</keyword>
<dbReference type="SMART" id="SM00065">
    <property type="entry name" value="GAF"/>
    <property type="match status" value="1"/>
</dbReference>
<dbReference type="GO" id="GO:0003677">
    <property type="term" value="F:DNA binding"/>
    <property type="evidence" value="ECO:0007669"/>
    <property type="project" value="UniProtKB-KW"/>
</dbReference>
<dbReference type="InterPro" id="IPR000792">
    <property type="entry name" value="Tscrpt_reg_LuxR_C"/>
</dbReference>
<comment type="caution">
    <text evidence="5">The sequence shown here is derived from an EMBL/GenBank/DDBJ whole genome shotgun (WGS) entry which is preliminary data.</text>
</comment>
<organism evidence="5 6">
    <name type="scientific">Roseibium hamelinense</name>
    <dbReference type="NCBI Taxonomy" id="150831"/>
    <lineage>
        <taxon>Bacteria</taxon>
        <taxon>Pseudomonadati</taxon>
        <taxon>Pseudomonadota</taxon>
        <taxon>Alphaproteobacteria</taxon>
        <taxon>Hyphomicrobiales</taxon>
        <taxon>Stappiaceae</taxon>
        <taxon>Roseibium</taxon>
    </lineage>
</organism>
<reference evidence="5 6" key="1">
    <citation type="submission" date="2019-07" db="EMBL/GenBank/DDBJ databases">
        <title>Genomic Encyclopedia of Archaeal and Bacterial Type Strains, Phase II (KMG-II): from individual species to whole genera.</title>
        <authorList>
            <person name="Goeker M."/>
        </authorList>
    </citation>
    <scope>NUCLEOTIDE SEQUENCE [LARGE SCALE GENOMIC DNA]</scope>
    <source>
        <strain evidence="5 6">ATCC BAA-252</strain>
    </source>
</reference>
<sequence>MEHVELSPRELQVAQAYASGATYQKIADTLNIAPSTVRTHLATIYRKLEVSSKQELATRLDGEAAHTRNPSEITAVMSELALSLEEAISREKALIEVLRIISAGKGDLDAVMPLILRYALELCDAEFGILFEYGYRGKFHATFTLGIPSEFKTWFDDQGWFTVGAQTGLGRMDAQREVINIFDVKSEAIYRTDDPLRYATADLGGARSFVAIPMMAADELVGAFALYRKTVRPFSDDTTRLAQMFAAQSVIALENARIIRAMQEARA</sequence>
<dbReference type="CDD" id="cd06170">
    <property type="entry name" value="LuxR_C_like"/>
    <property type="match status" value="1"/>
</dbReference>
<dbReference type="Gene3D" id="3.30.450.40">
    <property type="match status" value="1"/>
</dbReference>